<evidence type="ECO:0000313" key="3">
    <source>
        <dbReference type="EMBL" id="OAT80391.1"/>
    </source>
</evidence>
<comment type="similarity">
    <text evidence="1 2">Belongs to the phD/YefM antitoxin family.</text>
</comment>
<dbReference type="InterPro" id="IPR036165">
    <property type="entry name" value="YefM-like_sf"/>
</dbReference>
<protein>
    <recommendedName>
        <fullName evidence="2">Antitoxin</fullName>
    </recommendedName>
</protein>
<dbReference type="OrthoDB" id="1809400at2"/>
<dbReference type="InterPro" id="IPR006442">
    <property type="entry name" value="Antitoxin_Phd/YefM"/>
</dbReference>
<accession>A0A1B7LCJ3</accession>
<evidence type="ECO:0000256" key="1">
    <source>
        <dbReference type="ARBA" id="ARBA00009981"/>
    </source>
</evidence>
<organism evidence="3 4">
    <name type="scientific">Desulfotomaculum copahuensis</name>
    <dbReference type="NCBI Taxonomy" id="1838280"/>
    <lineage>
        <taxon>Bacteria</taxon>
        <taxon>Bacillati</taxon>
        <taxon>Bacillota</taxon>
        <taxon>Clostridia</taxon>
        <taxon>Eubacteriales</taxon>
        <taxon>Desulfotomaculaceae</taxon>
        <taxon>Desulfotomaculum</taxon>
    </lineage>
</organism>
<proteinExistence type="inferred from homology"/>
<reference evidence="3 4" key="1">
    <citation type="submission" date="2016-04" db="EMBL/GenBank/DDBJ databases">
        <authorList>
            <person name="Evans L.H."/>
            <person name="Alamgir A."/>
            <person name="Owens N."/>
            <person name="Weber N.D."/>
            <person name="Virtaneva K."/>
            <person name="Barbian K."/>
            <person name="Babar A."/>
            <person name="Rosenke K."/>
        </authorList>
    </citation>
    <scope>NUCLEOTIDE SEQUENCE [LARGE SCALE GENOMIC DNA]</scope>
    <source>
        <strain evidence="3 4">LMa1</strain>
    </source>
</reference>
<dbReference type="Pfam" id="PF02604">
    <property type="entry name" value="PhdYeFM_antitox"/>
    <property type="match status" value="1"/>
</dbReference>
<dbReference type="Gene3D" id="3.40.1620.10">
    <property type="entry name" value="YefM-like domain"/>
    <property type="match status" value="1"/>
</dbReference>
<comment type="caution">
    <text evidence="3">The sequence shown here is derived from an EMBL/GenBank/DDBJ whole genome shotgun (WGS) entry which is preliminary data.</text>
</comment>
<dbReference type="RefSeq" id="WP_066669837.1">
    <property type="nucleotide sequence ID" value="NZ_LYVF01000178.1"/>
</dbReference>
<name>A0A1B7LCJ3_9FIRM</name>
<keyword evidence="4" id="KW-1185">Reference proteome</keyword>
<dbReference type="AlphaFoldDB" id="A0A1B7LCJ3"/>
<evidence type="ECO:0000313" key="4">
    <source>
        <dbReference type="Proteomes" id="UP000078532"/>
    </source>
</evidence>
<dbReference type="STRING" id="1838280.A6M21_13575"/>
<dbReference type="NCBIfam" id="TIGR01552">
    <property type="entry name" value="phd_fam"/>
    <property type="match status" value="1"/>
</dbReference>
<dbReference type="SUPFAM" id="SSF143120">
    <property type="entry name" value="YefM-like"/>
    <property type="match status" value="1"/>
</dbReference>
<evidence type="ECO:0000256" key="2">
    <source>
        <dbReference type="RuleBase" id="RU362080"/>
    </source>
</evidence>
<dbReference type="Proteomes" id="UP000078532">
    <property type="component" value="Unassembled WGS sequence"/>
</dbReference>
<dbReference type="EMBL" id="LYVF01000178">
    <property type="protein sequence ID" value="OAT80391.1"/>
    <property type="molecule type" value="Genomic_DNA"/>
</dbReference>
<comment type="function">
    <text evidence="2">Antitoxin component of a type II toxin-antitoxin (TA) system.</text>
</comment>
<gene>
    <name evidence="3" type="ORF">A6M21_13575</name>
</gene>
<sequence>MERIIGINEARPKLTAIIDSLVVGSEPVILTVNSEPKSVLISYDEYCRLRDAEKECKKLSLKLALQKIRTAAGQANISGQDVPGEVQALRNSRKGCTNENSSGH</sequence>